<dbReference type="AlphaFoldDB" id="A0A2U2PAK4"/>
<dbReference type="CDD" id="cd02966">
    <property type="entry name" value="TlpA_like_family"/>
    <property type="match status" value="1"/>
</dbReference>
<dbReference type="InterPro" id="IPR000866">
    <property type="entry name" value="AhpC/TSA"/>
</dbReference>
<dbReference type="PANTHER" id="PTHR42852:SF6">
    <property type="entry name" value="THIOL:DISULFIDE INTERCHANGE PROTEIN DSBE"/>
    <property type="match status" value="1"/>
</dbReference>
<dbReference type="GO" id="GO:0030313">
    <property type="term" value="C:cell envelope"/>
    <property type="evidence" value="ECO:0007669"/>
    <property type="project" value="UniProtKB-SubCell"/>
</dbReference>
<dbReference type="InterPro" id="IPR050553">
    <property type="entry name" value="Thioredoxin_ResA/DsbE_sf"/>
</dbReference>
<keyword evidence="7" id="KW-1185">Reference proteome</keyword>
<dbReference type="PROSITE" id="PS00194">
    <property type="entry name" value="THIOREDOXIN_1"/>
    <property type="match status" value="1"/>
</dbReference>
<evidence type="ECO:0000256" key="4">
    <source>
        <dbReference type="ARBA" id="ARBA00023284"/>
    </source>
</evidence>
<dbReference type="InterPro" id="IPR017937">
    <property type="entry name" value="Thioredoxin_CS"/>
</dbReference>
<dbReference type="InterPro" id="IPR036249">
    <property type="entry name" value="Thioredoxin-like_sf"/>
</dbReference>
<dbReference type="RefSeq" id="WP_109418281.1">
    <property type="nucleotide sequence ID" value="NZ_QEAS01000032.1"/>
</dbReference>
<dbReference type="Pfam" id="PF00578">
    <property type="entry name" value="AhpC-TSA"/>
    <property type="match status" value="1"/>
</dbReference>
<evidence type="ECO:0000256" key="2">
    <source>
        <dbReference type="ARBA" id="ARBA00022748"/>
    </source>
</evidence>
<dbReference type="GO" id="GO:0016209">
    <property type="term" value="F:antioxidant activity"/>
    <property type="evidence" value="ECO:0007669"/>
    <property type="project" value="InterPro"/>
</dbReference>
<comment type="subcellular location">
    <subcellularLocation>
        <location evidence="1">Cell envelope</location>
    </subcellularLocation>
</comment>
<dbReference type="Proteomes" id="UP000245647">
    <property type="component" value="Unassembled WGS sequence"/>
</dbReference>
<dbReference type="Pfam" id="PF14289">
    <property type="entry name" value="DUF4369"/>
    <property type="match status" value="1"/>
</dbReference>
<protein>
    <submittedName>
        <fullName evidence="6">Alkyl hydroperoxide reductase</fullName>
    </submittedName>
</protein>
<reference evidence="6 7" key="1">
    <citation type="submission" date="2018-04" db="EMBL/GenBank/DDBJ databases">
        <title>Pedobacter chongqingensis sp. nov., isolated from a rottenly hemp rope.</title>
        <authorList>
            <person name="Cai Y."/>
        </authorList>
    </citation>
    <scope>NUCLEOTIDE SEQUENCE [LARGE SCALE GENOMIC DNA]</scope>
    <source>
        <strain evidence="6 7">FJ4-8</strain>
    </source>
</reference>
<sequence length="379" mass="42377">MRIPILLSFVLCPFLLPAQNAFEIKAKVDGLRDSDKVYLVYNVNDQQRTDSANVKNGSFSFKGAIQYPEAASLFLNKNPYVKKQEKGENIDYMRFYIEPVKMTFLASDSLKNTKISGSRVNADYTVLKSMLEPTNKKFSELNKEYYALPAEKQKDKTIFDSLVRREKAIVREMNLAYLDFAGKHPNSYISLISLQSIAAEADFSEQAGIALRNLSSSLKQTPLAKDISTLLEAPKNTQVGKAAMDFTQNTPDGKPVKLSDFKGQYVLLDFWASWCGPCREENPTVVAAFNKYRGKGFTVLGVSLDSPGQKEAWIKAIETDQLAWTQVSDLKGWNNGAAKMYGVRGIPANFLIDPAGKIIARNLRGETLEKELEKIFSGK</sequence>
<dbReference type="Gene3D" id="3.40.30.10">
    <property type="entry name" value="Glutaredoxin"/>
    <property type="match status" value="1"/>
</dbReference>
<organism evidence="6 7">
    <name type="scientific">Pararcticibacter amylolyticus</name>
    <dbReference type="NCBI Taxonomy" id="2173175"/>
    <lineage>
        <taxon>Bacteria</taxon>
        <taxon>Pseudomonadati</taxon>
        <taxon>Bacteroidota</taxon>
        <taxon>Sphingobacteriia</taxon>
        <taxon>Sphingobacteriales</taxon>
        <taxon>Sphingobacteriaceae</taxon>
        <taxon>Pararcticibacter</taxon>
    </lineage>
</organism>
<accession>A0A2U2PAK4</accession>
<evidence type="ECO:0000313" key="7">
    <source>
        <dbReference type="Proteomes" id="UP000245647"/>
    </source>
</evidence>
<dbReference type="SUPFAM" id="SSF52833">
    <property type="entry name" value="Thioredoxin-like"/>
    <property type="match status" value="1"/>
</dbReference>
<dbReference type="PANTHER" id="PTHR42852">
    <property type="entry name" value="THIOL:DISULFIDE INTERCHANGE PROTEIN DSBE"/>
    <property type="match status" value="1"/>
</dbReference>
<dbReference type="GO" id="GO:0017004">
    <property type="term" value="P:cytochrome complex assembly"/>
    <property type="evidence" value="ECO:0007669"/>
    <property type="project" value="UniProtKB-KW"/>
</dbReference>
<gene>
    <name evidence="6" type="ORF">DDR33_23660</name>
</gene>
<dbReference type="PROSITE" id="PS51352">
    <property type="entry name" value="THIOREDOXIN_2"/>
    <property type="match status" value="1"/>
</dbReference>
<dbReference type="InterPro" id="IPR013766">
    <property type="entry name" value="Thioredoxin_domain"/>
</dbReference>
<keyword evidence="3" id="KW-1015">Disulfide bond</keyword>
<evidence type="ECO:0000256" key="3">
    <source>
        <dbReference type="ARBA" id="ARBA00023157"/>
    </source>
</evidence>
<keyword evidence="2" id="KW-0201">Cytochrome c-type biogenesis</keyword>
<keyword evidence="4" id="KW-0676">Redox-active center</keyword>
<evidence type="ECO:0000256" key="1">
    <source>
        <dbReference type="ARBA" id="ARBA00004196"/>
    </source>
</evidence>
<evidence type="ECO:0000313" key="6">
    <source>
        <dbReference type="EMBL" id="PWG78159.1"/>
    </source>
</evidence>
<proteinExistence type="predicted"/>
<dbReference type="EMBL" id="QEAS01000032">
    <property type="protein sequence ID" value="PWG78159.1"/>
    <property type="molecule type" value="Genomic_DNA"/>
</dbReference>
<evidence type="ECO:0000259" key="5">
    <source>
        <dbReference type="PROSITE" id="PS51352"/>
    </source>
</evidence>
<feature type="domain" description="Thioredoxin" evidence="5">
    <location>
        <begin position="237"/>
        <end position="379"/>
    </location>
</feature>
<dbReference type="GO" id="GO:0016491">
    <property type="term" value="F:oxidoreductase activity"/>
    <property type="evidence" value="ECO:0007669"/>
    <property type="project" value="InterPro"/>
</dbReference>
<dbReference type="OrthoDB" id="750178at2"/>
<name>A0A2U2PAK4_9SPHI</name>
<comment type="caution">
    <text evidence="6">The sequence shown here is derived from an EMBL/GenBank/DDBJ whole genome shotgun (WGS) entry which is preliminary data.</text>
</comment>
<dbReference type="InterPro" id="IPR025380">
    <property type="entry name" value="DUF4369"/>
</dbReference>